<evidence type="ECO:0000313" key="2">
    <source>
        <dbReference type="EMBL" id="OJF90477.1"/>
    </source>
</evidence>
<evidence type="ECO:0000259" key="1">
    <source>
        <dbReference type="Pfam" id="PF10099"/>
    </source>
</evidence>
<feature type="domain" description="Anti-sigma K factor RskA C-terminal" evidence="1">
    <location>
        <begin position="108"/>
        <end position="234"/>
    </location>
</feature>
<proteinExistence type="predicted"/>
<dbReference type="InterPro" id="IPR051474">
    <property type="entry name" value="Anti-sigma-K/W_factor"/>
</dbReference>
<accession>A0A657LLK0</accession>
<reference evidence="2 3" key="1">
    <citation type="submission" date="2016-02" db="EMBL/GenBank/DDBJ databases">
        <title>Genome sequencing of a beta-galactosidase producing bacteria Rhizobium sp. 59.</title>
        <authorList>
            <person name="Wang D."/>
            <person name="Kot W."/>
            <person name="Qin Y."/>
            <person name="Hansen L."/>
            <person name="Naqvi K."/>
            <person name="Rensing C."/>
        </authorList>
    </citation>
    <scope>NUCLEOTIDE SEQUENCE [LARGE SCALE GENOMIC DNA]</scope>
    <source>
        <strain evidence="2 3">59</strain>
    </source>
</reference>
<sequence>MTPQKPESGDFRRDEVIAGEYVLGVLSVDDRRRVEARMVLDRSFAAMVGRWQDNLSSFEDEVEPIAPPTRVLSTIERRLFAEAVQGTPAGAASGGFWNSLALWRGLTLAAVIGMAGLGTINSALLSDPKIASPLVAELSGDGSASMNLFAQYDGENGTLRVTPVAARQTEEKSLELWLIVGDTPPQSLGVLPQTGNGEIVIAPELRAKIGEGTTLAVSVEPFGGSPTGSATGPVIAAGKARNR</sequence>
<dbReference type="RefSeq" id="WP_071835532.1">
    <property type="nucleotide sequence ID" value="NZ_LSRP01000140.1"/>
</dbReference>
<dbReference type="EMBL" id="LSRP01000140">
    <property type="protein sequence ID" value="OJF90477.1"/>
    <property type="molecule type" value="Genomic_DNA"/>
</dbReference>
<keyword evidence="3" id="KW-1185">Reference proteome</keyword>
<protein>
    <submittedName>
        <fullName evidence="2">Anti-sigma factor</fullName>
    </submittedName>
</protein>
<dbReference type="AlphaFoldDB" id="A0A657LLK0"/>
<dbReference type="PANTHER" id="PTHR37461">
    <property type="entry name" value="ANTI-SIGMA-K FACTOR RSKA"/>
    <property type="match status" value="1"/>
</dbReference>
<dbReference type="InterPro" id="IPR018764">
    <property type="entry name" value="RskA_C"/>
</dbReference>
<gene>
    <name evidence="2" type="ORF">AX760_07605</name>
</gene>
<organism evidence="2 3">
    <name type="scientific">Pararhizobium antarcticum</name>
    <dbReference type="NCBI Taxonomy" id="1798805"/>
    <lineage>
        <taxon>Bacteria</taxon>
        <taxon>Pseudomonadati</taxon>
        <taxon>Pseudomonadota</taxon>
        <taxon>Alphaproteobacteria</taxon>
        <taxon>Hyphomicrobiales</taxon>
        <taxon>Rhizobiaceae</taxon>
        <taxon>Rhizobium/Agrobacterium group</taxon>
        <taxon>Pararhizobium</taxon>
    </lineage>
</organism>
<dbReference type="GO" id="GO:0006417">
    <property type="term" value="P:regulation of translation"/>
    <property type="evidence" value="ECO:0007669"/>
    <property type="project" value="TreeGrafter"/>
</dbReference>
<dbReference type="OrthoDB" id="9816387at2"/>
<evidence type="ECO:0000313" key="3">
    <source>
        <dbReference type="Proteomes" id="UP000182661"/>
    </source>
</evidence>
<dbReference type="Pfam" id="PF10099">
    <property type="entry name" value="RskA_C"/>
    <property type="match status" value="1"/>
</dbReference>
<dbReference type="Proteomes" id="UP000182661">
    <property type="component" value="Unassembled WGS sequence"/>
</dbReference>
<dbReference type="GO" id="GO:0005886">
    <property type="term" value="C:plasma membrane"/>
    <property type="evidence" value="ECO:0007669"/>
    <property type="project" value="InterPro"/>
</dbReference>
<comment type="caution">
    <text evidence="2">The sequence shown here is derived from an EMBL/GenBank/DDBJ whole genome shotgun (WGS) entry which is preliminary data.</text>
</comment>
<dbReference type="PANTHER" id="PTHR37461:SF1">
    <property type="entry name" value="ANTI-SIGMA-K FACTOR RSKA"/>
    <property type="match status" value="1"/>
</dbReference>
<name>A0A657LLK0_9HYPH</name>
<dbReference type="GO" id="GO:0016989">
    <property type="term" value="F:sigma factor antagonist activity"/>
    <property type="evidence" value="ECO:0007669"/>
    <property type="project" value="TreeGrafter"/>
</dbReference>